<evidence type="ECO:0000256" key="8">
    <source>
        <dbReference type="PROSITE-ProRule" id="PRU10100"/>
    </source>
</evidence>
<dbReference type="InterPro" id="IPR027475">
    <property type="entry name" value="Asparaginase/glutaminase_AS2"/>
</dbReference>
<dbReference type="SFLD" id="SFLDS00057">
    <property type="entry name" value="Glutaminase/Asparaginase"/>
    <property type="match status" value="1"/>
</dbReference>
<feature type="domain" description="Asparaginase/glutaminase C-terminal" evidence="10">
    <location>
        <begin position="198"/>
        <end position="303"/>
    </location>
</feature>
<dbReference type="InterPro" id="IPR020827">
    <property type="entry name" value="Asparaginase/glutaminase_AS1"/>
</dbReference>
<feature type="domain" description="L-asparaginase N-terminal" evidence="9">
    <location>
        <begin position="12"/>
        <end position="179"/>
    </location>
</feature>
<dbReference type="PROSITE" id="PS00917">
    <property type="entry name" value="ASN_GLN_ASE_2"/>
    <property type="match status" value="1"/>
</dbReference>
<dbReference type="EMBL" id="FOJN01000012">
    <property type="protein sequence ID" value="SFA58343.1"/>
    <property type="molecule type" value="Genomic_DNA"/>
</dbReference>
<dbReference type="GeneID" id="85486842"/>
<dbReference type="GO" id="GO:0006528">
    <property type="term" value="P:asparagine metabolic process"/>
    <property type="evidence" value="ECO:0007669"/>
    <property type="project" value="InterPro"/>
</dbReference>
<evidence type="ECO:0000256" key="2">
    <source>
        <dbReference type="ARBA" id="ARBA00012920"/>
    </source>
</evidence>
<dbReference type="OrthoDB" id="9788068at2"/>
<dbReference type="InterPro" id="IPR037152">
    <property type="entry name" value="L-asparaginase_N_sf"/>
</dbReference>
<feature type="binding site" evidence="6">
    <location>
        <position position="73"/>
    </location>
    <ligand>
        <name>substrate</name>
    </ligand>
</feature>
<dbReference type="PROSITE" id="PS51732">
    <property type="entry name" value="ASN_GLN_ASE_3"/>
    <property type="match status" value="1"/>
</dbReference>
<evidence type="ECO:0000256" key="1">
    <source>
        <dbReference type="ARBA" id="ARBA00010518"/>
    </source>
</evidence>
<dbReference type="InterPro" id="IPR040919">
    <property type="entry name" value="Asparaginase_C"/>
</dbReference>
<protein>
    <recommendedName>
        <fullName evidence="2">asparaginase</fullName>
        <ecNumber evidence="2">3.5.1.1</ecNumber>
    </recommendedName>
</protein>
<keyword evidence="3" id="KW-0378">Hydrolase</keyword>
<feature type="binding site" evidence="6">
    <location>
        <begin position="93"/>
        <end position="94"/>
    </location>
    <ligand>
        <name>substrate</name>
    </ligand>
</feature>
<feature type="active site" description="O-isoaspartyl threonine intermediate" evidence="5">
    <location>
        <position position="20"/>
    </location>
</feature>
<evidence type="ECO:0000259" key="9">
    <source>
        <dbReference type="Pfam" id="PF00710"/>
    </source>
</evidence>
<dbReference type="SUPFAM" id="SSF53774">
    <property type="entry name" value="Glutaminase/Asparaginase"/>
    <property type="match status" value="1"/>
</dbReference>
<evidence type="ECO:0000256" key="6">
    <source>
        <dbReference type="PIRSR" id="PIRSR001220-2"/>
    </source>
</evidence>
<dbReference type="Gene3D" id="3.40.50.1170">
    <property type="entry name" value="L-asparaginase, N-terminal domain"/>
    <property type="match status" value="1"/>
</dbReference>
<evidence type="ECO:0000313" key="12">
    <source>
        <dbReference type="Proteomes" id="UP000182054"/>
    </source>
</evidence>
<accession>A0A1I0U387</accession>
<sequence length="338" mass="34072">MTASLLASVPSVVVLTTGGTIASRVGDDGVSTPGKVAVDLDAIAARLGVRVTVVDVLRVDSAAMSHTDLDTVSAAVERALRPDVTGVVVLHGTDTLEETAMLVDLVHDDPRPVVFTGAQRTADHPDGDGPHNAELAVAVAADPDRRGQGVLVAFGPRVLCARGVRKAHTTELDAYAGVPAARTESRITLRRNPIAGIRVDVVALYPGVDGVMIDAARHHGAAGIVLEAMGAGNANADVVAAVRRAVDAGIVVALSTRVPSGGVVTTYGGGGGGADLVAAGAVSAGETSPAQTRILLCALIAESTHDVAGRFADVVAAPSTRASNQASAPSRTSVRIQA</sequence>
<dbReference type="Pfam" id="PF17763">
    <property type="entry name" value="Asparaginase_C"/>
    <property type="match status" value="1"/>
</dbReference>
<dbReference type="PANTHER" id="PTHR11707">
    <property type="entry name" value="L-ASPARAGINASE"/>
    <property type="match status" value="1"/>
</dbReference>
<dbReference type="PROSITE" id="PS00144">
    <property type="entry name" value="ASN_GLN_ASE_1"/>
    <property type="match status" value="1"/>
</dbReference>
<evidence type="ECO:0000256" key="4">
    <source>
        <dbReference type="ARBA" id="ARBA00049366"/>
    </source>
</evidence>
<dbReference type="PANTHER" id="PTHR11707:SF28">
    <property type="entry name" value="60 KDA LYSOPHOSPHOLIPASE"/>
    <property type="match status" value="1"/>
</dbReference>
<dbReference type="SMART" id="SM00870">
    <property type="entry name" value="Asparaginase"/>
    <property type="match status" value="1"/>
</dbReference>
<dbReference type="AlphaFoldDB" id="A0A1I0U387"/>
<evidence type="ECO:0000259" key="10">
    <source>
        <dbReference type="Pfam" id="PF17763"/>
    </source>
</evidence>
<dbReference type="InterPro" id="IPR036152">
    <property type="entry name" value="Asp/glu_Ase-like_sf"/>
</dbReference>
<name>A0A1I0U387_9NOCA</name>
<dbReference type="InterPro" id="IPR027474">
    <property type="entry name" value="L-asparaginase_N"/>
</dbReference>
<dbReference type="PIRSF" id="PIRSF001220">
    <property type="entry name" value="L-ASNase_gatD"/>
    <property type="match status" value="1"/>
</dbReference>
<dbReference type="GO" id="GO:0004067">
    <property type="term" value="F:asparaginase activity"/>
    <property type="evidence" value="ECO:0007669"/>
    <property type="project" value="UniProtKB-UniRule"/>
</dbReference>
<dbReference type="Gene3D" id="3.40.50.40">
    <property type="match status" value="1"/>
</dbReference>
<gene>
    <name evidence="11" type="ORF">SAMN05444374_11295</name>
</gene>
<organism evidence="11 12">
    <name type="scientific">Rhodococcoides kroppenstedtii</name>
    <dbReference type="NCBI Taxonomy" id="293050"/>
    <lineage>
        <taxon>Bacteria</taxon>
        <taxon>Bacillati</taxon>
        <taxon>Actinomycetota</taxon>
        <taxon>Actinomycetes</taxon>
        <taxon>Mycobacteriales</taxon>
        <taxon>Nocardiaceae</taxon>
        <taxon>Rhodococcoides</taxon>
    </lineage>
</organism>
<comment type="similarity">
    <text evidence="1">Belongs to the asparaginase 1 family.</text>
</comment>
<evidence type="ECO:0000256" key="7">
    <source>
        <dbReference type="PROSITE-ProRule" id="PRU10099"/>
    </source>
</evidence>
<dbReference type="Proteomes" id="UP000182054">
    <property type="component" value="Unassembled WGS sequence"/>
</dbReference>
<feature type="active site" evidence="8">
    <location>
        <position position="93"/>
    </location>
</feature>
<dbReference type="InterPro" id="IPR027473">
    <property type="entry name" value="L-asparaginase_C"/>
</dbReference>
<feature type="active site" evidence="7">
    <location>
        <position position="20"/>
    </location>
</feature>
<reference evidence="11 12" key="1">
    <citation type="submission" date="2016-10" db="EMBL/GenBank/DDBJ databases">
        <authorList>
            <person name="de Groot N.N."/>
        </authorList>
    </citation>
    <scope>NUCLEOTIDE SEQUENCE [LARGE SCALE GENOMIC DNA]</scope>
    <source>
        <strain evidence="11 12">DSM 44908</strain>
    </source>
</reference>
<evidence type="ECO:0000313" key="11">
    <source>
        <dbReference type="EMBL" id="SFA58343.1"/>
    </source>
</evidence>
<dbReference type="RefSeq" id="WP_068360957.1">
    <property type="nucleotide sequence ID" value="NZ_FOJN01000012.1"/>
</dbReference>
<proteinExistence type="inferred from homology"/>
<evidence type="ECO:0000256" key="5">
    <source>
        <dbReference type="PIRSR" id="PIRSR001220-1"/>
    </source>
</evidence>
<dbReference type="Pfam" id="PF00710">
    <property type="entry name" value="Asparaginase"/>
    <property type="match status" value="1"/>
</dbReference>
<dbReference type="InterPro" id="IPR004550">
    <property type="entry name" value="AsnASE_II"/>
</dbReference>
<dbReference type="EC" id="3.5.1.1" evidence="2"/>
<dbReference type="InterPro" id="IPR006034">
    <property type="entry name" value="Asparaginase/glutaminase-like"/>
</dbReference>
<dbReference type="PIRSF" id="PIRSF500176">
    <property type="entry name" value="L_ASNase"/>
    <property type="match status" value="1"/>
</dbReference>
<dbReference type="PRINTS" id="PR00139">
    <property type="entry name" value="ASNGLNASE"/>
</dbReference>
<comment type="catalytic activity">
    <reaction evidence="4">
        <text>L-asparagine + H2O = L-aspartate + NH4(+)</text>
        <dbReference type="Rhea" id="RHEA:21016"/>
        <dbReference type="ChEBI" id="CHEBI:15377"/>
        <dbReference type="ChEBI" id="CHEBI:28938"/>
        <dbReference type="ChEBI" id="CHEBI:29991"/>
        <dbReference type="ChEBI" id="CHEBI:58048"/>
        <dbReference type="EC" id="3.5.1.1"/>
    </reaction>
</comment>
<dbReference type="CDD" id="cd08964">
    <property type="entry name" value="L-asparaginase_II"/>
    <property type="match status" value="1"/>
</dbReference>
<evidence type="ECO:0000256" key="3">
    <source>
        <dbReference type="ARBA" id="ARBA00022801"/>
    </source>
</evidence>